<accession>A0A9X2W9V5</accession>
<dbReference type="InterPro" id="IPR036513">
    <property type="entry name" value="STAS_dom_sf"/>
</dbReference>
<dbReference type="PROSITE" id="PS50801">
    <property type="entry name" value="STAS"/>
    <property type="match status" value="1"/>
</dbReference>
<dbReference type="CDD" id="cd07043">
    <property type="entry name" value="STAS_anti-anti-sigma_factors"/>
    <property type="match status" value="1"/>
</dbReference>
<evidence type="ECO:0000313" key="3">
    <source>
        <dbReference type="Proteomes" id="UP001150641"/>
    </source>
</evidence>
<name>A0A9X2W9V5_9ENTR</name>
<protein>
    <submittedName>
        <fullName evidence="2">Lipid asymmetry maintenance protein MlaB</fullName>
    </submittedName>
</protein>
<dbReference type="RefSeq" id="WP_271122790.1">
    <property type="nucleotide sequence ID" value="NZ_JALHAN010000063.1"/>
</dbReference>
<dbReference type="PANTHER" id="PTHR35849">
    <property type="entry name" value="BLR2341 PROTEIN"/>
    <property type="match status" value="1"/>
</dbReference>
<dbReference type="EMBL" id="JALHAP010000076">
    <property type="protein sequence ID" value="MCT4701984.1"/>
    <property type="molecule type" value="Genomic_DNA"/>
</dbReference>
<dbReference type="PANTHER" id="PTHR35849:SF1">
    <property type="entry name" value="INTERMEMBRANE PHOSPHOLIPID TRANSPORT SYSTEM BINDING PROTEIN MLAB"/>
    <property type="match status" value="1"/>
</dbReference>
<dbReference type="Pfam" id="PF13466">
    <property type="entry name" value="STAS_2"/>
    <property type="match status" value="1"/>
</dbReference>
<reference evidence="2" key="1">
    <citation type="submission" date="2022-03" db="EMBL/GenBank/DDBJ databases">
        <title>Proposal of a novel genus Dryocolo and two novel species.</title>
        <authorList>
            <person name="Maddock D.W."/>
            <person name="Brady C.L."/>
            <person name="Denman S."/>
            <person name="Arnold D."/>
        </authorList>
    </citation>
    <scope>NUCLEOTIDE SEQUENCE</scope>
    <source>
        <strain evidence="2">H6W4</strain>
    </source>
</reference>
<keyword evidence="3" id="KW-1185">Reference proteome</keyword>
<dbReference type="InterPro" id="IPR002645">
    <property type="entry name" value="STAS_dom"/>
</dbReference>
<organism evidence="2 3">
    <name type="scientific">Dryocola boscaweniae</name>
    <dbReference type="NCBI Taxonomy" id="2925397"/>
    <lineage>
        <taxon>Bacteria</taxon>
        <taxon>Pseudomonadati</taxon>
        <taxon>Pseudomonadota</taxon>
        <taxon>Gammaproteobacteria</taxon>
        <taxon>Enterobacterales</taxon>
        <taxon>Enterobacteriaceae</taxon>
        <taxon>Dryocola</taxon>
    </lineage>
</organism>
<dbReference type="SUPFAM" id="SSF52091">
    <property type="entry name" value="SpoIIaa-like"/>
    <property type="match status" value="1"/>
</dbReference>
<evidence type="ECO:0000259" key="1">
    <source>
        <dbReference type="PROSITE" id="PS50801"/>
    </source>
</evidence>
<dbReference type="InterPro" id="IPR049743">
    <property type="entry name" value="MlaB"/>
</dbReference>
<evidence type="ECO:0000313" key="2">
    <source>
        <dbReference type="EMBL" id="MCT4701984.1"/>
    </source>
</evidence>
<dbReference type="NCBIfam" id="NF033618">
    <property type="entry name" value="mlaB_1"/>
    <property type="match status" value="1"/>
</dbReference>
<feature type="domain" description="STAS" evidence="1">
    <location>
        <begin position="13"/>
        <end position="100"/>
    </location>
</feature>
<proteinExistence type="predicted"/>
<comment type="caution">
    <text evidence="2">The sequence shown here is derived from an EMBL/GenBank/DDBJ whole genome shotgun (WGS) entry which is preliminary data.</text>
</comment>
<dbReference type="InterPro" id="IPR052746">
    <property type="entry name" value="MlaB_ABC_Transporter"/>
</dbReference>
<dbReference type="AlphaFoldDB" id="A0A9X2W9V5"/>
<dbReference type="InterPro" id="IPR058548">
    <property type="entry name" value="MlaB-like_STAS"/>
</dbReference>
<dbReference type="Gene3D" id="3.30.750.24">
    <property type="entry name" value="STAS domain"/>
    <property type="match status" value="1"/>
</dbReference>
<sequence length="100" mass="10891">MEQLSWKREGSTLVLAGELDGDTVQSLWQERAQVMAGVQTFNLARLTRVDTAGLALLIHLVDLARKQGGELALQGASDKLQTLVKLYNLPDGLLPAFTSQ</sequence>
<dbReference type="Proteomes" id="UP001150641">
    <property type="component" value="Unassembled WGS sequence"/>
</dbReference>
<gene>
    <name evidence="2" type="primary">mlaB</name>
    <name evidence="2" type="ORF">MUA00_09225</name>
</gene>